<keyword evidence="3" id="KW-1185">Reference proteome</keyword>
<protein>
    <recommendedName>
        <fullName evidence="4">BTB domain-containing protein</fullName>
    </recommendedName>
</protein>
<dbReference type="EMBL" id="EQ962660">
    <property type="protein sequence ID" value="EED11976.1"/>
    <property type="molecule type" value="Genomic_DNA"/>
</dbReference>
<dbReference type="OMA" id="TEDCCYL"/>
<dbReference type="RefSeq" id="XP_002487630.1">
    <property type="nucleotide sequence ID" value="XM_002487585.1"/>
</dbReference>
<dbReference type="VEuPathDB" id="FungiDB:TSTA_000530"/>
<dbReference type="PANTHER" id="PTHR37538:SF1">
    <property type="entry name" value="BTB DOMAIN-CONTAINING PROTEIN"/>
    <property type="match status" value="1"/>
</dbReference>
<dbReference type="OrthoDB" id="3594103at2759"/>
<feature type="region of interest" description="Disordered" evidence="1">
    <location>
        <begin position="288"/>
        <end position="311"/>
    </location>
</feature>
<evidence type="ECO:0008006" key="4">
    <source>
        <dbReference type="Google" id="ProtNLM"/>
    </source>
</evidence>
<organism evidence="2 3">
    <name type="scientific">Talaromyces stipitatus (strain ATCC 10500 / CBS 375.48 / QM 6759 / NRRL 1006)</name>
    <name type="common">Penicillium stipitatum</name>
    <dbReference type="NCBI Taxonomy" id="441959"/>
    <lineage>
        <taxon>Eukaryota</taxon>
        <taxon>Fungi</taxon>
        <taxon>Dikarya</taxon>
        <taxon>Ascomycota</taxon>
        <taxon>Pezizomycotina</taxon>
        <taxon>Eurotiomycetes</taxon>
        <taxon>Eurotiomycetidae</taxon>
        <taxon>Eurotiales</taxon>
        <taxon>Trichocomaceae</taxon>
        <taxon>Talaromyces</taxon>
        <taxon>Talaromyces sect. Talaromyces</taxon>
    </lineage>
</organism>
<name>B8MSC1_TALSN</name>
<gene>
    <name evidence="2" type="ORF">TSTA_000530</name>
</gene>
<dbReference type="HOGENOM" id="CLU_894810_0_0_1"/>
<evidence type="ECO:0000256" key="1">
    <source>
        <dbReference type="SAM" id="MobiDB-lite"/>
    </source>
</evidence>
<evidence type="ECO:0000313" key="3">
    <source>
        <dbReference type="Proteomes" id="UP000001745"/>
    </source>
</evidence>
<dbReference type="InParanoid" id="B8MSC1"/>
<dbReference type="AlphaFoldDB" id="B8MSC1"/>
<dbReference type="PhylomeDB" id="B8MSC1"/>
<dbReference type="PANTHER" id="PTHR37538">
    <property type="entry name" value="BTB DOMAIN-CONTAINING PROTEIN"/>
    <property type="match status" value="1"/>
</dbReference>
<dbReference type="STRING" id="441959.B8MSC1"/>
<reference evidence="3" key="1">
    <citation type="journal article" date="2015" name="Genome Announc.">
        <title>Genome sequence of the AIDS-associated pathogen Penicillium marneffei (ATCC18224) and its near taxonomic relative Talaromyces stipitatus (ATCC10500).</title>
        <authorList>
            <person name="Nierman W.C."/>
            <person name="Fedorova-Abrams N.D."/>
            <person name="Andrianopoulos A."/>
        </authorList>
    </citation>
    <scope>NUCLEOTIDE SEQUENCE [LARGE SCALE GENOMIC DNA]</scope>
    <source>
        <strain evidence="3">ATCC 10500 / CBS 375.48 / QM 6759 / NRRL 1006</strain>
    </source>
</reference>
<accession>B8MSC1</accession>
<evidence type="ECO:0000313" key="2">
    <source>
        <dbReference type="EMBL" id="EED11976.1"/>
    </source>
</evidence>
<dbReference type="Gene3D" id="3.30.710.10">
    <property type="entry name" value="Potassium Channel Kv1.1, Chain A"/>
    <property type="match status" value="1"/>
</dbReference>
<sequence length="311" mass="35491">MGKYKAMKKTKAIEQPNGATAFEGFFQNIKYSQFPPQPPFSSTIRLHDVHEDAGHSLVHFLYTGGYQTIKSPLNKGISDVAREYRKSVFVYEASRKYGIIDLENLAHQYTQRFRDQVSLSEILLETRDIFSRHPEDETWFQTFIRGELQRFLGPSGIARSLDELSKGLGRDDRFDNIVLKIVVEILSVRLRSMFKDGETPSTEMAYKDAMHAEETVYEDEPPVEEVVHEDEPPVEEVVHKEEPPVEEVVHEEQPPVEAVQASILKASPADLAFYQDWGSLNPSQKRKKVKKLRARGLPTPNEDGSIPVFVT</sequence>
<dbReference type="eggNOG" id="KOG1565">
    <property type="taxonomic scope" value="Eukaryota"/>
</dbReference>
<dbReference type="InterPro" id="IPR011333">
    <property type="entry name" value="SKP1/BTB/POZ_sf"/>
</dbReference>
<dbReference type="GeneID" id="8108676"/>
<proteinExistence type="predicted"/>
<dbReference type="Proteomes" id="UP000001745">
    <property type="component" value="Unassembled WGS sequence"/>
</dbReference>